<dbReference type="Gene3D" id="2.70.98.10">
    <property type="match status" value="1"/>
</dbReference>
<feature type="compositionally biased region" description="Low complexity" evidence="1">
    <location>
        <begin position="1414"/>
        <end position="1431"/>
    </location>
</feature>
<dbReference type="Pfam" id="PF07971">
    <property type="entry name" value="Glyco_hydro_92"/>
    <property type="match status" value="1"/>
</dbReference>
<name>A0ABP4BU78_9ACTN</name>
<dbReference type="EMBL" id="BAAAHQ010000060">
    <property type="protein sequence ID" value="GAA0953760.1"/>
    <property type="molecule type" value="Genomic_DNA"/>
</dbReference>
<dbReference type="PROSITE" id="PS50022">
    <property type="entry name" value="FA58C_3"/>
    <property type="match status" value="1"/>
</dbReference>
<dbReference type="Proteomes" id="UP001501578">
    <property type="component" value="Unassembled WGS sequence"/>
</dbReference>
<evidence type="ECO:0000313" key="4">
    <source>
        <dbReference type="EMBL" id="GAA0953760.1"/>
    </source>
</evidence>
<organism evidence="4 5">
    <name type="scientific">Nonomuraea longicatena</name>
    <dbReference type="NCBI Taxonomy" id="83682"/>
    <lineage>
        <taxon>Bacteria</taxon>
        <taxon>Bacillati</taxon>
        <taxon>Actinomycetota</taxon>
        <taxon>Actinomycetes</taxon>
        <taxon>Streptosporangiales</taxon>
        <taxon>Streptosporangiaceae</taxon>
        <taxon>Nonomuraea</taxon>
    </lineage>
</organism>
<keyword evidence="4" id="KW-0378">Hydrolase</keyword>
<dbReference type="InterPro" id="IPR041371">
    <property type="entry name" value="GH92_N"/>
</dbReference>
<dbReference type="SUPFAM" id="SSF48208">
    <property type="entry name" value="Six-hairpin glycosidases"/>
    <property type="match status" value="1"/>
</dbReference>
<feature type="region of interest" description="Disordered" evidence="1">
    <location>
        <begin position="1414"/>
        <end position="1452"/>
    </location>
</feature>
<dbReference type="InterPro" id="IPR012939">
    <property type="entry name" value="Glyco_hydro_92"/>
</dbReference>
<feature type="region of interest" description="Disordered" evidence="1">
    <location>
        <begin position="24"/>
        <end position="122"/>
    </location>
</feature>
<evidence type="ECO:0000313" key="5">
    <source>
        <dbReference type="Proteomes" id="UP001501578"/>
    </source>
</evidence>
<feature type="compositionally biased region" description="Basic and acidic residues" evidence="1">
    <location>
        <begin position="50"/>
        <end position="68"/>
    </location>
</feature>
<keyword evidence="5" id="KW-1185">Reference proteome</keyword>
<dbReference type="Pfam" id="PF17678">
    <property type="entry name" value="Glyco_hydro_92N"/>
    <property type="match status" value="1"/>
</dbReference>
<feature type="region of interest" description="Disordered" evidence="1">
    <location>
        <begin position="732"/>
        <end position="751"/>
    </location>
</feature>
<feature type="signal peptide" evidence="2">
    <location>
        <begin position="1"/>
        <end position="25"/>
    </location>
</feature>
<dbReference type="Gene3D" id="1.20.1610.10">
    <property type="entry name" value="alpha-1,2-mannosidases domains"/>
    <property type="match status" value="1"/>
</dbReference>
<dbReference type="Gene3D" id="3.30.2080.10">
    <property type="entry name" value="GH92 mannosidase domain"/>
    <property type="match status" value="1"/>
</dbReference>
<dbReference type="InterPro" id="IPR005887">
    <property type="entry name" value="GH92_a_mannosidase_put"/>
</dbReference>
<evidence type="ECO:0000256" key="2">
    <source>
        <dbReference type="SAM" id="SignalP"/>
    </source>
</evidence>
<feature type="compositionally biased region" description="Polar residues" evidence="1">
    <location>
        <begin position="1433"/>
        <end position="1442"/>
    </location>
</feature>
<dbReference type="Gene3D" id="2.60.120.260">
    <property type="entry name" value="Galactose-binding domain-like"/>
    <property type="match status" value="2"/>
</dbReference>
<reference evidence="5" key="1">
    <citation type="journal article" date="2019" name="Int. J. Syst. Evol. Microbiol.">
        <title>The Global Catalogue of Microorganisms (GCM) 10K type strain sequencing project: providing services to taxonomists for standard genome sequencing and annotation.</title>
        <authorList>
            <consortium name="The Broad Institute Genomics Platform"/>
            <consortium name="The Broad Institute Genome Sequencing Center for Infectious Disease"/>
            <person name="Wu L."/>
            <person name="Ma J."/>
        </authorList>
    </citation>
    <scope>NUCLEOTIDE SEQUENCE [LARGE SCALE GENOMIC DNA]</scope>
    <source>
        <strain evidence="5">JCM 11136</strain>
    </source>
</reference>
<dbReference type="InterPro" id="IPR008928">
    <property type="entry name" value="6-hairpin_glycosidase_sf"/>
</dbReference>
<protein>
    <submittedName>
        <fullName evidence="4">GH92 family glycosyl hydrolase</fullName>
    </submittedName>
</protein>
<dbReference type="InterPro" id="IPR050883">
    <property type="entry name" value="PNGase"/>
</dbReference>
<dbReference type="GO" id="GO:0016787">
    <property type="term" value="F:hydrolase activity"/>
    <property type="evidence" value="ECO:0007669"/>
    <property type="project" value="UniProtKB-KW"/>
</dbReference>
<accession>A0ABP4BU78</accession>
<dbReference type="NCBIfam" id="TIGR01180">
    <property type="entry name" value="aman2_put"/>
    <property type="match status" value="1"/>
</dbReference>
<proteinExistence type="predicted"/>
<evidence type="ECO:0000259" key="3">
    <source>
        <dbReference type="PROSITE" id="PS50022"/>
    </source>
</evidence>
<dbReference type="InterPro" id="IPR008979">
    <property type="entry name" value="Galactose-bd-like_sf"/>
</dbReference>
<dbReference type="InterPro" id="IPR000421">
    <property type="entry name" value="FA58C"/>
</dbReference>
<feature type="compositionally biased region" description="Low complexity" evidence="1">
    <location>
        <begin position="69"/>
        <end position="85"/>
    </location>
</feature>
<dbReference type="RefSeq" id="WP_343955262.1">
    <property type="nucleotide sequence ID" value="NZ_BAAAHQ010000060.1"/>
</dbReference>
<dbReference type="Pfam" id="PF00754">
    <property type="entry name" value="F5_F8_type_C"/>
    <property type="match status" value="1"/>
</dbReference>
<sequence length="1452" mass="154129">MRRTRLVVVTTAVLAVMALPGVAAADPPPSPLPSDAPSSAPTHPAPLDQGRPEDPGSPEEPGRTEHPGRAGSPAPARGATAPPGALFFSSLEPGDPQPTWANTGEDGLTPEGITGNATGGIPGNITDEIVEVGASGEYASAGEIKENLLDGDVNTKWLVFTSTGWVTVRLAQPVKVVRYALASANDAPERDPADWALEGSADGRTWTAVDTRSGESFPGRLRQREFQVTAPAPYLHYRLNITRNHAGNILQLAELQLSDGDTAPRPPAPMRTLTGPGPSAGFTAKPRAGYTGLHALRYSGGTTREQGGHATNKVFETDVPVASDTELVYKVFPEFTGASMSYPSTYAALDLTFDDGTRLSELTARDHHGIAARAREQGASKTLYADQWNLKRIPLGAVAAGKRVRRVLLAYDGPAGPLPFKGWVDDITLAPAPDGRRDSLADYAVTTRGTHSSGGFSRGNTFPATAVPHGFNFWTPVTGSGSNSWLYEYHRNGNADNVPTIQAFAASHQPSPWMGDRQSFQVMPSLLARPDPDRVARATGFSHDAETARPYYYGVDLRNGIRTEIAPADHAAVFRFTFPGDGGSLIFDNQSNEGGLTISPDGVVTGYTDARSGLSAGSTRMFVYAVFDQPVTAGGKLTGAGRDNVTGYAAFAAKRVEMRIATSLIGVEQARLNLLTEADGFEQVRARAKRAWEQRLGVIEVEGASEDRLVTLYSNLYRLFLYPNSGFENTPSGPRYASPVSPPAGPNTPTRTGAKVVDGKIYVNNGFWDTYRTTWPAYALLSPQAGELVDGFVQQYRDGGWIARWSSPGYADLMVGTSSDVAFADAYTKGVRGFDAKAAYEAALRNATTVPPNASVGRKGMATSVFRGYTALNEVGEGMSWAVDGYINDFGIAEMAKALAETTTGPEKTKYLEEAEYFRSRALNYVTMFDPAVGFFQGRTSTGTFRHGPAAYDPAVWGHDYTETNGWNMAFHAPQDGVGLAALHGGRAALAAKLDAFFATPETATRTGSYGGVIHEMREARDVRMGQYGHSNQPSHHIPYMYNYAGQPWKTQAKVREILSRLYLGSELGQGYPGDEDNGEMSAWYLFSALGLYPLQVGSPHYTVGSPLFTKAVVHLPSGRDLVVNAPRNSADNVYVQGLKVNGRPWAATSLPHEVIAGGAVLDFEMGPEPSAWGEPLTSITPDGEQPRPMRDLAVGGGPAALSDDTSATQHTLTAPVTLRAAAPERAAYYTLTSAASGAPAAWKLEGSLDGTTWTVVDERRGERFAWARQTRPFKIAQPGRYAHYRLTAPGTLAELELLAAPDPACARTITGTHRGPLTVADGVTCLAPGAEVSGPVTVRAGASLVALGGARLGGPLTATGARTVALLGAEVRGPLTATEVGELTLEDIEVGGPVALTRNDGPLIAASAVKGPLTCTSNTPPPTTNGLPNTVEGPSTGQCQTRQEKIAVPGR</sequence>
<dbReference type="PANTHER" id="PTHR12143">
    <property type="entry name" value="PEPTIDE N-GLYCANASE PNGASE -RELATED"/>
    <property type="match status" value="1"/>
</dbReference>
<dbReference type="Gene3D" id="1.20.1050.60">
    <property type="entry name" value="alpha-1,2-mannosidase"/>
    <property type="match status" value="1"/>
</dbReference>
<dbReference type="SUPFAM" id="SSF49785">
    <property type="entry name" value="Galactose-binding domain-like"/>
    <property type="match status" value="1"/>
</dbReference>
<evidence type="ECO:0000256" key="1">
    <source>
        <dbReference type="SAM" id="MobiDB-lite"/>
    </source>
</evidence>
<keyword evidence="2" id="KW-0732">Signal</keyword>
<dbReference type="PANTHER" id="PTHR12143:SF43">
    <property type="entry name" value="PUTATIVE-RELATED"/>
    <property type="match status" value="1"/>
</dbReference>
<comment type="caution">
    <text evidence="4">The sequence shown here is derived from an EMBL/GenBank/DDBJ whole genome shotgun (WGS) entry which is preliminary data.</text>
</comment>
<feature type="chain" id="PRO_5046374782" evidence="2">
    <location>
        <begin position="26"/>
        <end position="1452"/>
    </location>
</feature>
<feature type="domain" description="F5/8 type C" evidence="3">
    <location>
        <begin position="114"/>
        <end position="258"/>
    </location>
</feature>
<dbReference type="InterPro" id="IPR014718">
    <property type="entry name" value="GH-type_carb-bd"/>
</dbReference>
<gene>
    <name evidence="4" type="ORF">GCM10009560_76930</name>
</gene>